<evidence type="ECO:0008006" key="4">
    <source>
        <dbReference type="Google" id="ProtNLM"/>
    </source>
</evidence>
<reference evidence="3" key="1">
    <citation type="submission" date="2017-09" db="EMBL/GenBank/DDBJ databases">
        <title>Depth-based differentiation of microbial function through sediment-hosted aquifers and enrichment of novel symbionts in the deep terrestrial subsurface.</title>
        <authorList>
            <person name="Probst A.J."/>
            <person name="Ladd B."/>
            <person name="Jarett J.K."/>
            <person name="Geller-Mcgrath D.E."/>
            <person name="Sieber C.M.K."/>
            <person name="Emerson J.B."/>
            <person name="Anantharaman K."/>
            <person name="Thomas B.C."/>
            <person name="Malmstrom R."/>
            <person name="Stieglmeier M."/>
            <person name="Klingl A."/>
            <person name="Woyke T."/>
            <person name="Ryan C.M."/>
            <person name="Banfield J.F."/>
        </authorList>
    </citation>
    <scope>NUCLEOTIDE SEQUENCE [LARGE SCALE GENOMIC DNA]</scope>
</reference>
<accession>A0A2H0UYZ1</accession>
<comment type="caution">
    <text evidence="2">The sequence shown here is derived from an EMBL/GenBank/DDBJ whole genome shotgun (WGS) entry which is preliminary data.</text>
</comment>
<gene>
    <name evidence="2" type="ORF">COU01_04005</name>
</gene>
<name>A0A2H0UYZ1_9BACT</name>
<sequence length="160" mass="18672">MLIESPDRSARLFVGGTSGCSRVSLPLPHEDKAPGRKWPSDLPMSSHPRHQRLAHRLEKYWDEWVSLGKQIIVLEGLELAESFRVLAHEFAHELLHKNSERENRTIRETEADATAFACINVNLYRPKTRMNAVRQFGVESIYNVHWHRYSFCSIWLTPYF</sequence>
<evidence type="ECO:0000313" key="2">
    <source>
        <dbReference type="EMBL" id="PIR92027.1"/>
    </source>
</evidence>
<evidence type="ECO:0000256" key="1">
    <source>
        <dbReference type="SAM" id="MobiDB-lite"/>
    </source>
</evidence>
<proteinExistence type="predicted"/>
<dbReference type="Proteomes" id="UP000228510">
    <property type="component" value="Unassembled WGS sequence"/>
</dbReference>
<feature type="region of interest" description="Disordered" evidence="1">
    <location>
        <begin position="24"/>
        <end position="45"/>
    </location>
</feature>
<protein>
    <recommendedName>
        <fullName evidence="4">IrrE N-terminal-like domain-containing protein</fullName>
    </recommendedName>
</protein>
<organism evidence="2 3">
    <name type="scientific">Candidatus Falkowbacteria bacterium CG10_big_fil_rev_8_21_14_0_10_44_15</name>
    <dbReference type="NCBI Taxonomy" id="1974569"/>
    <lineage>
        <taxon>Bacteria</taxon>
        <taxon>Candidatus Falkowiibacteriota</taxon>
    </lineage>
</organism>
<dbReference type="AlphaFoldDB" id="A0A2H0UYZ1"/>
<dbReference type="EMBL" id="PFAT01000051">
    <property type="protein sequence ID" value="PIR92027.1"/>
    <property type="molecule type" value="Genomic_DNA"/>
</dbReference>
<evidence type="ECO:0000313" key="3">
    <source>
        <dbReference type="Proteomes" id="UP000228510"/>
    </source>
</evidence>